<evidence type="ECO:0000256" key="1">
    <source>
        <dbReference type="SAM" id="MobiDB-lite"/>
    </source>
</evidence>
<reference evidence="2 3" key="1">
    <citation type="submission" date="2021-06" db="EMBL/GenBank/DDBJ databases">
        <authorList>
            <person name="Kallberg Y."/>
            <person name="Tangrot J."/>
            <person name="Rosling A."/>
        </authorList>
    </citation>
    <scope>NUCLEOTIDE SEQUENCE [LARGE SCALE GENOMIC DNA]</scope>
    <source>
        <strain evidence="2 3">120-4 pot B 10/14</strain>
    </source>
</reference>
<evidence type="ECO:0000313" key="2">
    <source>
        <dbReference type="EMBL" id="CAG8796364.1"/>
    </source>
</evidence>
<keyword evidence="3" id="KW-1185">Reference proteome</keyword>
<dbReference type="Proteomes" id="UP000789901">
    <property type="component" value="Unassembled WGS sequence"/>
</dbReference>
<gene>
    <name evidence="2" type="ORF">GMARGA_LOCUS22187</name>
</gene>
<proteinExistence type="predicted"/>
<dbReference type="EMBL" id="CAJVQB010021164">
    <property type="protein sequence ID" value="CAG8796364.1"/>
    <property type="molecule type" value="Genomic_DNA"/>
</dbReference>
<organism evidence="2 3">
    <name type="scientific">Gigaspora margarita</name>
    <dbReference type="NCBI Taxonomy" id="4874"/>
    <lineage>
        <taxon>Eukaryota</taxon>
        <taxon>Fungi</taxon>
        <taxon>Fungi incertae sedis</taxon>
        <taxon>Mucoromycota</taxon>
        <taxon>Glomeromycotina</taxon>
        <taxon>Glomeromycetes</taxon>
        <taxon>Diversisporales</taxon>
        <taxon>Gigasporaceae</taxon>
        <taxon>Gigaspora</taxon>
    </lineage>
</organism>
<feature type="non-terminal residue" evidence="2">
    <location>
        <position position="1"/>
    </location>
</feature>
<comment type="caution">
    <text evidence="2">The sequence shown here is derived from an EMBL/GenBank/DDBJ whole genome shotgun (WGS) entry which is preliminary data.</text>
</comment>
<protein>
    <submittedName>
        <fullName evidence="2">45386_t:CDS:1</fullName>
    </submittedName>
</protein>
<name>A0ABN7VT08_GIGMA</name>
<sequence>LFYESAQAVINDKAKNRSRAISETDEPEPASQSSLAMNYSQEEVNDLFGIDY</sequence>
<feature type="region of interest" description="Disordered" evidence="1">
    <location>
        <begin position="14"/>
        <end position="34"/>
    </location>
</feature>
<evidence type="ECO:0000313" key="3">
    <source>
        <dbReference type="Proteomes" id="UP000789901"/>
    </source>
</evidence>
<accession>A0ABN7VT08</accession>